<accession>A0A1V9FWV8</accession>
<proteinExistence type="predicted"/>
<dbReference type="OrthoDB" id="9810084at2"/>
<dbReference type="Pfam" id="PF04343">
    <property type="entry name" value="DUF488"/>
    <property type="match status" value="1"/>
</dbReference>
<protein>
    <recommendedName>
        <fullName evidence="3">DUF488 domain-containing protein</fullName>
    </recommendedName>
</protein>
<gene>
    <name evidence="1" type="ORF">A3860_25985</name>
</gene>
<name>A0A1V9FWV8_9BACT</name>
<dbReference type="STRING" id="1703345.A3860_25985"/>
<sequence length="294" mass="33883">MYYRRKIILALLELFDGELEKNRLQKLLFLFCQKQEKADYDFIPYKLGCYSYSANADLTTMVAKGFLEETSKCFQKIDNAGYTKTLKADDLVKLSSIKALYGGMDSNALMKHTYRNFPYWAINSIKAESILNKEELENVQKKRAVNDSTVLFTIGYEGGSLENYLNRLLKNNVKVLVDVRNNPLSMKFGFSKSQLKRYCESLGIQYIHFPEVGIISDKRQALNTQADYDKLFADYRINNLPNTVATQNTILEILRENKRIALTCFEANHCQCHRSHLADSISTLPGFQFEIIHI</sequence>
<dbReference type="PANTHER" id="PTHR39337:SF1">
    <property type="entry name" value="BLR5642 PROTEIN"/>
    <property type="match status" value="1"/>
</dbReference>
<keyword evidence="2" id="KW-1185">Reference proteome</keyword>
<evidence type="ECO:0008006" key="3">
    <source>
        <dbReference type="Google" id="ProtNLM"/>
    </source>
</evidence>
<dbReference type="Proteomes" id="UP000192796">
    <property type="component" value="Unassembled WGS sequence"/>
</dbReference>
<dbReference type="AlphaFoldDB" id="A0A1V9FWV8"/>
<reference evidence="1 2" key="1">
    <citation type="submission" date="2016-03" db="EMBL/GenBank/DDBJ databases">
        <title>Niastella vici sp. nov., isolated from farmland soil.</title>
        <authorList>
            <person name="Chen L."/>
            <person name="Wang D."/>
            <person name="Yang S."/>
            <person name="Wang G."/>
        </authorList>
    </citation>
    <scope>NUCLEOTIDE SEQUENCE [LARGE SCALE GENOMIC DNA]</scope>
    <source>
        <strain evidence="1 2">DJ57</strain>
    </source>
</reference>
<organism evidence="1 2">
    <name type="scientific">Niastella vici</name>
    <dbReference type="NCBI Taxonomy" id="1703345"/>
    <lineage>
        <taxon>Bacteria</taxon>
        <taxon>Pseudomonadati</taxon>
        <taxon>Bacteroidota</taxon>
        <taxon>Chitinophagia</taxon>
        <taxon>Chitinophagales</taxon>
        <taxon>Chitinophagaceae</taxon>
        <taxon>Niastella</taxon>
    </lineage>
</organism>
<dbReference type="PANTHER" id="PTHR39337">
    <property type="entry name" value="BLR5642 PROTEIN"/>
    <property type="match status" value="1"/>
</dbReference>
<evidence type="ECO:0000313" key="2">
    <source>
        <dbReference type="Proteomes" id="UP000192796"/>
    </source>
</evidence>
<dbReference type="EMBL" id="LVYD01000048">
    <property type="protein sequence ID" value="OQP62768.1"/>
    <property type="molecule type" value="Genomic_DNA"/>
</dbReference>
<dbReference type="InterPro" id="IPR007438">
    <property type="entry name" value="DUF488"/>
</dbReference>
<evidence type="ECO:0000313" key="1">
    <source>
        <dbReference type="EMBL" id="OQP62768.1"/>
    </source>
</evidence>
<comment type="caution">
    <text evidence="1">The sequence shown here is derived from an EMBL/GenBank/DDBJ whole genome shotgun (WGS) entry which is preliminary data.</text>
</comment>